<evidence type="ECO:0000256" key="2">
    <source>
        <dbReference type="ARBA" id="ARBA00022475"/>
    </source>
</evidence>
<keyword evidence="3 8" id="KW-0812">Transmembrane</keyword>
<dbReference type="SUPFAM" id="SSF53850">
    <property type="entry name" value="Periplasmic binding protein-like II"/>
    <property type="match status" value="1"/>
</dbReference>
<proteinExistence type="predicted"/>
<gene>
    <name evidence="9" type="ORF">PVAND_009061</name>
</gene>
<keyword evidence="5 8" id="KW-0472">Membrane</keyword>
<dbReference type="PANTHER" id="PTHR42643">
    <property type="entry name" value="IONOTROPIC RECEPTOR 20A-RELATED"/>
    <property type="match status" value="1"/>
</dbReference>
<organism evidence="9 10">
    <name type="scientific">Polypedilum vanderplanki</name>
    <name type="common">Sleeping chironomid midge</name>
    <dbReference type="NCBI Taxonomy" id="319348"/>
    <lineage>
        <taxon>Eukaryota</taxon>
        <taxon>Metazoa</taxon>
        <taxon>Ecdysozoa</taxon>
        <taxon>Arthropoda</taxon>
        <taxon>Hexapoda</taxon>
        <taxon>Insecta</taxon>
        <taxon>Pterygota</taxon>
        <taxon>Neoptera</taxon>
        <taxon>Endopterygota</taxon>
        <taxon>Diptera</taxon>
        <taxon>Nematocera</taxon>
        <taxon>Chironomoidea</taxon>
        <taxon>Chironomidae</taxon>
        <taxon>Chironominae</taxon>
        <taxon>Polypedilum</taxon>
        <taxon>Polypedilum</taxon>
    </lineage>
</organism>
<evidence type="ECO:0000313" key="10">
    <source>
        <dbReference type="Proteomes" id="UP001107558"/>
    </source>
</evidence>
<feature type="transmembrane region" description="Helical" evidence="8">
    <location>
        <begin position="685"/>
        <end position="703"/>
    </location>
</feature>
<feature type="transmembrane region" description="Helical" evidence="8">
    <location>
        <begin position="1052"/>
        <end position="1072"/>
    </location>
</feature>
<evidence type="ECO:0000256" key="1">
    <source>
        <dbReference type="ARBA" id="ARBA00004651"/>
    </source>
</evidence>
<feature type="transmembrane region" description="Helical" evidence="8">
    <location>
        <begin position="433"/>
        <end position="452"/>
    </location>
</feature>
<evidence type="ECO:0000256" key="6">
    <source>
        <dbReference type="ARBA" id="ARBA00023170"/>
    </source>
</evidence>
<dbReference type="Proteomes" id="UP001107558">
    <property type="component" value="Chromosome 2"/>
</dbReference>
<reference evidence="9" key="1">
    <citation type="submission" date="2021-03" db="EMBL/GenBank/DDBJ databases">
        <title>Chromosome level genome of the anhydrobiotic midge Polypedilum vanderplanki.</title>
        <authorList>
            <person name="Yoshida Y."/>
            <person name="Kikawada T."/>
            <person name="Gusev O."/>
        </authorList>
    </citation>
    <scope>NUCLEOTIDE SEQUENCE</scope>
    <source>
        <strain evidence="9">NIAS01</strain>
        <tissue evidence="9">Whole body or cell culture</tissue>
    </source>
</reference>
<dbReference type="GO" id="GO:0005886">
    <property type="term" value="C:plasma membrane"/>
    <property type="evidence" value="ECO:0007669"/>
    <property type="project" value="UniProtKB-SubCell"/>
</dbReference>
<comment type="subcellular location">
    <subcellularLocation>
        <location evidence="1">Cell membrane</location>
        <topology evidence="1">Multi-pass membrane protein</topology>
    </subcellularLocation>
</comment>
<dbReference type="Gene3D" id="1.10.287.70">
    <property type="match status" value="1"/>
</dbReference>
<keyword evidence="6" id="KW-0675">Receptor</keyword>
<name>A0A9J6CBH2_POLVA</name>
<evidence type="ECO:0000313" key="9">
    <source>
        <dbReference type="EMBL" id="KAG5679497.1"/>
    </source>
</evidence>
<keyword evidence="7" id="KW-0325">Glycoprotein</keyword>
<dbReference type="PANTHER" id="PTHR42643:SF30">
    <property type="entry name" value="IONOTROPIC RECEPTOR 40A-RELATED"/>
    <property type="match status" value="1"/>
</dbReference>
<accession>A0A9J6CBH2</accession>
<keyword evidence="2" id="KW-1003">Cell membrane</keyword>
<protein>
    <recommendedName>
        <fullName evidence="11">Ionotropic receptor</fullName>
    </recommendedName>
</protein>
<evidence type="ECO:0000256" key="5">
    <source>
        <dbReference type="ARBA" id="ARBA00023136"/>
    </source>
</evidence>
<comment type="caution">
    <text evidence="9">The sequence shown here is derived from an EMBL/GenBank/DDBJ whole genome shotgun (WGS) entry which is preliminary data.</text>
</comment>
<dbReference type="OrthoDB" id="8050636at2759"/>
<feature type="transmembrane region" description="Helical" evidence="8">
    <location>
        <begin position="1084"/>
        <end position="1102"/>
    </location>
</feature>
<dbReference type="EMBL" id="JADBJN010000002">
    <property type="protein sequence ID" value="KAG5679497.1"/>
    <property type="molecule type" value="Genomic_DNA"/>
</dbReference>
<feature type="transmembrane region" description="Helical" evidence="8">
    <location>
        <begin position="370"/>
        <end position="390"/>
    </location>
</feature>
<evidence type="ECO:0008006" key="11">
    <source>
        <dbReference type="Google" id="ProtNLM"/>
    </source>
</evidence>
<keyword evidence="4 8" id="KW-1133">Transmembrane helix</keyword>
<evidence type="ECO:0000256" key="4">
    <source>
        <dbReference type="ARBA" id="ARBA00022989"/>
    </source>
</evidence>
<dbReference type="InterPro" id="IPR052192">
    <property type="entry name" value="Insect_Ionotropic_Sensory_Rcpt"/>
</dbReference>
<sequence>MIIKIVLGLSVFIHLFISLAFCVEILCQTVSYKALKETLDVEPTEPISKTIADVIDEFYIKNNIDFDFIIYGNKTNHINDVINGLKDNFPTIIKYIPNVNKWNHRFNKSAIFFVNSLDDLKILHEKSSYILLKGSSQFSNLLPKRFKFLVYIEEAESFELIENLTRLFPLKAVGIFTDLTFHEFLLFNDGYKIILAANVYYSEKKCGQIHLKKLNSFDTETQKWDNSLENFDHYANFHGCMISFRTYIQISFYVKDNLALPPSDEILSDDNVKFAGVINTLLEALAKKYNFTIYFSIFRDQDGEAKQIITTNYNTSIFSTFVLGTTLKRNIRERSFYYFSQSLYTYDFYFLVSYNDLYTNYEKLIFPFDYTTWILIFLTYGLTFGSIIVLRYCPRWLKKKFFGEGINNPAYNALGIFFGISQMRLPNESFCRSILLIYIWYCLIIRTCWQSMMFEFMTSDMRKPLPESIEDLINLDYKVITHDKNWYYEILNGRDGPEIEEHEESETKLLYKTALNGETKSKYAFFISSLVHGMMNSSYGDSLPTMKNERLTKQFSFQLRRSNIMTQPIDDTINELMPSGILQYDSDYSMWFFDRPVDFEIEDSRRILSMFDLKFGFVIFYGFLGLSIAVFIYELHVLYVKRQLRKLFGLKGFIKVLSERLKYYHDRWMEICYSKKRRKRDNKDYDLNVFKITFACLLLFLALCVEISCQNVKYKALKETLDLESTQTVSKSISDVIDEFYIKNYIGFDFIIYGNTTNHINDVINKLKTIPATIMQIPDIKKWDHKLNRSAIFFVKSLDEFSFIHEVFITFSMHVPQTINIEPKKFKLLIYVEGTDSFESVESKTRLFPYKYYGSISKLLFFEFIIFNDRNKIILVANVLFSEKLCGHIHLKKLNSFDKITLKWDKTLENFDQYANLHGCMINFDSGLGNDFYVKSFENLSIPNGNLYDSNFKFAGVTYILLEIVAAKHNFRIHYALIYDKNYQVRAIDYDLSSLYSFSFIKNTFQNPLFEQTPYFQDSQTLYTYDYYFLISYNDFYTNYEKLTFPFDNTSWILIFLTFSLTFTSIFGLHFCPRWFKEIVFGRGVIHPAYNALGIFFGISQIRLPRESFCRAIFIIYLWYCLIIRTCWQSKMFECITNDMRKPLPESIENLIDMNYKVKIKQGFKEKYEEILNGKNGPQIDVIEYDELKSLYKTALNGKIKTKYAFLLNTEIHAEFNSTFNDSLPIMKNERLTKPCTFTMMRYNIMTQPVDNIISKLMPSGILQHQSYYDIWYLYRPVEVEVKDSRRVLSMSDLEFGFVIFLGVLSLSIIVFICELHVLHVRRQLRKLLGLYEFIRVIRERLKDYHDRW</sequence>
<evidence type="ECO:0000256" key="3">
    <source>
        <dbReference type="ARBA" id="ARBA00022692"/>
    </source>
</evidence>
<evidence type="ECO:0000256" key="7">
    <source>
        <dbReference type="ARBA" id="ARBA00023180"/>
    </source>
</evidence>
<evidence type="ECO:0000256" key="8">
    <source>
        <dbReference type="SAM" id="Phobius"/>
    </source>
</evidence>
<feature type="transmembrane region" description="Helical" evidence="8">
    <location>
        <begin position="1296"/>
        <end position="1319"/>
    </location>
</feature>
<keyword evidence="10" id="KW-1185">Reference proteome</keyword>
<feature type="transmembrane region" description="Helical" evidence="8">
    <location>
        <begin position="618"/>
        <end position="640"/>
    </location>
</feature>